<keyword evidence="2" id="KW-1185">Reference proteome</keyword>
<dbReference type="EMBL" id="AP026798">
    <property type="protein sequence ID" value="BDR53852.1"/>
    <property type="molecule type" value="Genomic_DNA"/>
</dbReference>
<accession>A0ABN6SF43</accession>
<reference evidence="1 2" key="1">
    <citation type="journal article" date="2023" name="Microbiol. Spectr.">
        <title>Symbiosis of Carpenter Bees with Uncharacterized Lactic Acid Bacteria Showing NAD Auxotrophy.</title>
        <authorList>
            <person name="Kawasaki S."/>
            <person name="Ozawa K."/>
            <person name="Mori T."/>
            <person name="Yamamoto A."/>
            <person name="Ito M."/>
            <person name="Ohkuma M."/>
            <person name="Sakamoto M."/>
            <person name="Matsutani M."/>
        </authorList>
    </citation>
    <scope>NUCLEOTIDE SEQUENCE [LARGE SCALE GENOMIC DNA]</scope>
    <source>
        <strain evidence="1 2">Kim37-2</strain>
    </source>
</reference>
<organism evidence="1 2">
    <name type="scientific">Bombiscardovia nodaiensis</name>
    <dbReference type="NCBI Taxonomy" id="2932181"/>
    <lineage>
        <taxon>Bacteria</taxon>
        <taxon>Bacillati</taxon>
        <taxon>Actinomycetota</taxon>
        <taxon>Actinomycetes</taxon>
        <taxon>Bifidobacteriales</taxon>
        <taxon>Bifidobacteriaceae</taxon>
        <taxon>Bombiscardovia</taxon>
    </lineage>
</organism>
<evidence type="ECO:0000313" key="1">
    <source>
        <dbReference type="EMBL" id="BDR53852.1"/>
    </source>
</evidence>
<protein>
    <submittedName>
        <fullName evidence="1">Uncharacterized protein</fullName>
    </submittedName>
</protein>
<dbReference type="Proteomes" id="UP001321766">
    <property type="component" value="Chromosome"/>
</dbReference>
<proteinExistence type="predicted"/>
<gene>
    <name evidence="1" type="ORF">KIM372_17590</name>
</gene>
<sequence length="67" mass="7631">MVAVNGNSEYGLAYEIYAYTGYKANSRYDDHIHQNYPRAVVINKDELLVDKCICPGMLQNKIRCEGT</sequence>
<name>A0ABN6SF43_9BIFI</name>
<evidence type="ECO:0000313" key="2">
    <source>
        <dbReference type="Proteomes" id="UP001321766"/>
    </source>
</evidence>